<dbReference type="SUPFAM" id="SSF54593">
    <property type="entry name" value="Glyoxalase/Bleomycin resistance protein/Dihydroxybiphenyl dioxygenase"/>
    <property type="match status" value="1"/>
</dbReference>
<proteinExistence type="predicted"/>
<evidence type="ECO:0000259" key="1">
    <source>
        <dbReference type="Pfam" id="PF06983"/>
    </source>
</evidence>
<dbReference type="InterPro" id="IPR009725">
    <property type="entry name" value="3_dmu_93_MTrfase"/>
</dbReference>
<dbReference type="EMBL" id="LMWS01000002">
    <property type="protein sequence ID" value="KUN41637.1"/>
    <property type="molecule type" value="Genomic_DNA"/>
</dbReference>
<dbReference type="GeneID" id="91423464"/>
<dbReference type="CDD" id="cd06588">
    <property type="entry name" value="PhnB_like"/>
    <property type="match status" value="1"/>
</dbReference>
<dbReference type="AlphaFoldDB" id="A0A124HSH0"/>
<dbReference type="PANTHER" id="PTHR33990">
    <property type="entry name" value="PROTEIN YJDN-RELATED"/>
    <property type="match status" value="1"/>
</dbReference>
<evidence type="ECO:0000313" key="3">
    <source>
        <dbReference type="Proteomes" id="UP000053271"/>
    </source>
</evidence>
<dbReference type="Pfam" id="PF06983">
    <property type="entry name" value="3-dmu-9_3-mt"/>
    <property type="match status" value="1"/>
</dbReference>
<feature type="domain" description="PhnB-like" evidence="1">
    <location>
        <begin position="6"/>
        <end position="119"/>
    </location>
</feature>
<dbReference type="Proteomes" id="UP000053271">
    <property type="component" value="Unassembled WGS sequence"/>
</dbReference>
<keyword evidence="3" id="KW-1185">Reference proteome</keyword>
<sequence length="160" mass="17610">MTADGFTTCLWFDTQAEEAAQFYVSVFKNSSTGTTTYYTEGAPRPAGTVLTVDFTANGQRFVALNGGPEFTFSEAVSFQIDCDDQEEIDYYWSKLTEGGGQPGPCGWLKDRFGVSWQVTPKVLSEMIAGPDREKTTRAMNAMMTMGKLDIAALQRAYDGE</sequence>
<comment type="caution">
    <text evidence="2">The sequence shown here is derived from an EMBL/GenBank/DDBJ whole genome shotgun (WGS) entry which is preliminary data.</text>
</comment>
<evidence type="ECO:0000313" key="2">
    <source>
        <dbReference type="EMBL" id="KUN41637.1"/>
    </source>
</evidence>
<dbReference type="PANTHER" id="PTHR33990:SF2">
    <property type="entry name" value="PHNB-LIKE DOMAIN-CONTAINING PROTEIN"/>
    <property type="match status" value="1"/>
</dbReference>
<dbReference type="RefSeq" id="WP_067228062.1">
    <property type="nucleotide sequence ID" value="NZ_JBFADE010000013.1"/>
</dbReference>
<dbReference type="Gene3D" id="3.10.180.10">
    <property type="entry name" value="2,3-Dihydroxybiphenyl 1,2-Dioxygenase, domain 1"/>
    <property type="match status" value="1"/>
</dbReference>
<dbReference type="PIRSF" id="PIRSF021700">
    <property type="entry name" value="3_dmu_93_MTrfase"/>
    <property type="match status" value="1"/>
</dbReference>
<dbReference type="STRING" id="68231.AQJ30_02340"/>
<organism evidence="2 3">
    <name type="scientific">Streptomyces longwoodensis</name>
    <dbReference type="NCBI Taxonomy" id="68231"/>
    <lineage>
        <taxon>Bacteria</taxon>
        <taxon>Bacillati</taxon>
        <taxon>Actinomycetota</taxon>
        <taxon>Actinomycetes</taxon>
        <taxon>Kitasatosporales</taxon>
        <taxon>Streptomycetaceae</taxon>
        <taxon>Streptomyces</taxon>
    </lineage>
</organism>
<reference evidence="2 3" key="1">
    <citation type="submission" date="2015-10" db="EMBL/GenBank/DDBJ databases">
        <title>Draft genome sequence of Streptomyces longwoodensis DSM 41677, type strain for the species Streptomyces longwoodensis.</title>
        <authorList>
            <person name="Ruckert C."/>
            <person name="Winkler A."/>
            <person name="Kalinowski J."/>
            <person name="Kampfer P."/>
            <person name="Glaeser S."/>
        </authorList>
    </citation>
    <scope>NUCLEOTIDE SEQUENCE [LARGE SCALE GENOMIC DNA]</scope>
    <source>
        <strain evidence="2 3">DSM 41677</strain>
    </source>
</reference>
<gene>
    <name evidence="2" type="ORF">AQJ30_02340</name>
</gene>
<dbReference type="InterPro" id="IPR028973">
    <property type="entry name" value="PhnB-like"/>
</dbReference>
<protein>
    <recommendedName>
        <fullName evidence="1">PhnB-like domain-containing protein</fullName>
    </recommendedName>
</protein>
<name>A0A124HSH0_9ACTN</name>
<dbReference type="InterPro" id="IPR029068">
    <property type="entry name" value="Glyas_Bleomycin-R_OHBP_Dase"/>
</dbReference>
<accession>A0A124HSH0</accession>